<accession>A0AA49JUT6</accession>
<dbReference type="Gene3D" id="3.40.50.300">
    <property type="entry name" value="P-loop containing nucleotide triphosphate hydrolases"/>
    <property type="match status" value="2"/>
</dbReference>
<keyword evidence="5 9" id="KW-0227">DNA damage</keyword>
<evidence type="ECO:0000313" key="12">
    <source>
        <dbReference type="EMBL" id="WKW12399.1"/>
    </source>
</evidence>
<evidence type="ECO:0000313" key="14">
    <source>
        <dbReference type="Proteomes" id="UP001229955"/>
    </source>
</evidence>
<dbReference type="EMBL" id="CP130613">
    <property type="protein sequence ID" value="WKW15306.1"/>
    <property type="molecule type" value="Genomic_DNA"/>
</dbReference>
<dbReference type="GO" id="GO:0043590">
    <property type="term" value="C:bacterial nucleoid"/>
    <property type="evidence" value="ECO:0007669"/>
    <property type="project" value="TreeGrafter"/>
</dbReference>
<dbReference type="GO" id="GO:0006310">
    <property type="term" value="P:DNA recombination"/>
    <property type="evidence" value="ECO:0007669"/>
    <property type="project" value="InterPro"/>
</dbReference>
<dbReference type="KEGG" id="pspc:Strain318_001686"/>
<dbReference type="InterPro" id="IPR027417">
    <property type="entry name" value="P-loop_NTPase"/>
</dbReference>
<comment type="function">
    <text evidence="1 9">May be involved in recombinational repair of damaged DNA.</text>
</comment>
<evidence type="ECO:0000256" key="2">
    <source>
        <dbReference type="ARBA" id="ARBA00009441"/>
    </source>
</evidence>
<reference evidence="12" key="1">
    <citation type="submission" date="2023-07" db="EMBL/GenBank/DDBJ databases">
        <authorList>
            <person name="Haufschild T."/>
            <person name="Kallscheuer N."/>
            <person name="Hammer J."/>
            <person name="Kohn T."/>
            <person name="Kabuu M."/>
            <person name="Jogler M."/>
            <person name="Wohfarth N."/>
            <person name="Heuer A."/>
            <person name="Rohde M."/>
            <person name="van Teeseling M.C.F."/>
            <person name="Jogler C."/>
        </authorList>
    </citation>
    <scope>NUCLEOTIDE SEQUENCE</scope>
    <source>
        <strain evidence="12">Strain 138</strain>
        <strain evidence="13">Strain 318</strain>
    </source>
</reference>
<dbReference type="RefSeq" id="WP_367885276.1">
    <property type="nucleotide sequence ID" value="NZ_CP130612.1"/>
</dbReference>
<comment type="similarity">
    <text evidence="2 9">Belongs to the RecN family.</text>
</comment>
<dbReference type="NCBIfam" id="TIGR00634">
    <property type="entry name" value="recN"/>
    <property type="match status" value="1"/>
</dbReference>
<feature type="domain" description="RecF/RecN/SMC N-terminal" evidence="11">
    <location>
        <begin position="2"/>
        <end position="509"/>
    </location>
</feature>
<dbReference type="GO" id="GO:0006281">
    <property type="term" value="P:DNA repair"/>
    <property type="evidence" value="ECO:0007669"/>
    <property type="project" value="UniProtKB-KW"/>
</dbReference>
<organism evidence="12">
    <name type="scientific">Pseudogemmatithrix spongiicola</name>
    <dbReference type="NCBI Taxonomy" id="3062599"/>
    <lineage>
        <taxon>Bacteria</taxon>
        <taxon>Pseudomonadati</taxon>
        <taxon>Gemmatimonadota</taxon>
        <taxon>Gemmatimonadia</taxon>
        <taxon>Gemmatimonadales</taxon>
        <taxon>Gemmatimonadaceae</taxon>
        <taxon>Pseudogemmatithrix</taxon>
    </lineage>
</organism>
<sequence length="579" mass="61987">MLTELRIKNLAIIDAVTLPLASGFNVLTGETGAGKSIIVGALGLLIGERASSDLVRTGADKATVEGVFDLHDRPDLLKALDERGIECEDGILVLKREVASGGGRARAWVNGSPVTASVLAEIGRTLVNVHGQHEAQALLEPEAQRHILDAFGEAERDVQAVAEAWREAEAARQAIASLQSRRDDAAKRADWLSHVAKEIGEAQLKEGEDERLDEEARRLTHAEELQQLVGELTGTVESDAEAMRALGHLQKPLAALQKIDPSTAKLQELYDNAWYALEELAREAQAYAETVEHDPARLAEVDARRDLLFRLMKKYGGSIEAVMRTGKDARAELDLLDTASLDMRGLEQRVQETDAALQRAAAALTKKRRAAATALAKAVEARLPDLGMPDGRVLVHLAPRETIGASGAEDVEFRVALNVGHEARALARVASGGELARVMLALKTILARLDNVPTLIFDEVDAGIGGRTGLMIGDAMRDVAAHHQVFAITHLPQIAARAHHHIVVQKAAKGGVTTSDVGVVVEADRVDEIARMLGGDSESVTSREHARELLATAAAGAATASGAATRGRAGETQRPKRRV</sequence>
<evidence type="ECO:0000256" key="9">
    <source>
        <dbReference type="PIRNR" id="PIRNR003128"/>
    </source>
</evidence>
<dbReference type="GO" id="GO:0009432">
    <property type="term" value="P:SOS response"/>
    <property type="evidence" value="ECO:0007669"/>
    <property type="project" value="TreeGrafter"/>
</dbReference>
<dbReference type="CDD" id="cd03241">
    <property type="entry name" value="ABC_RecN"/>
    <property type="match status" value="2"/>
</dbReference>
<dbReference type="AlphaFoldDB" id="A0AA49JUT6"/>
<dbReference type="SUPFAM" id="SSF52540">
    <property type="entry name" value="P-loop containing nucleoside triphosphate hydrolases"/>
    <property type="match status" value="1"/>
</dbReference>
<feature type="compositionally biased region" description="Basic and acidic residues" evidence="10">
    <location>
        <begin position="568"/>
        <end position="579"/>
    </location>
</feature>
<evidence type="ECO:0000256" key="6">
    <source>
        <dbReference type="ARBA" id="ARBA00022840"/>
    </source>
</evidence>
<feature type="region of interest" description="Disordered" evidence="10">
    <location>
        <begin position="556"/>
        <end position="579"/>
    </location>
</feature>
<dbReference type="EMBL" id="CP130612">
    <property type="protein sequence ID" value="WKW12399.1"/>
    <property type="molecule type" value="Genomic_DNA"/>
</dbReference>
<keyword evidence="4" id="KW-0547">Nucleotide-binding</keyword>
<gene>
    <name evidence="12" type="primary">recN</name>
    <name evidence="12" type="ORF">Strain138_001687</name>
    <name evidence="13" type="ORF">Strain318_001686</name>
</gene>
<accession>A0AA49K0E8</accession>
<keyword evidence="6" id="KW-0067">ATP-binding</keyword>
<keyword evidence="14" id="KW-1185">Reference proteome</keyword>
<dbReference type="InterPro" id="IPR003395">
    <property type="entry name" value="RecF/RecN/SMC_N"/>
</dbReference>
<dbReference type="Proteomes" id="UP001229955">
    <property type="component" value="Chromosome"/>
</dbReference>
<name>A0AA49JUT6_9BACT</name>
<evidence type="ECO:0000256" key="3">
    <source>
        <dbReference type="ARBA" id="ARBA00021315"/>
    </source>
</evidence>
<evidence type="ECO:0000259" key="11">
    <source>
        <dbReference type="Pfam" id="PF02463"/>
    </source>
</evidence>
<evidence type="ECO:0000256" key="8">
    <source>
        <dbReference type="ARBA" id="ARBA00033408"/>
    </source>
</evidence>
<dbReference type="PANTHER" id="PTHR11059">
    <property type="entry name" value="DNA REPAIR PROTEIN RECN"/>
    <property type="match status" value="1"/>
</dbReference>
<dbReference type="InterPro" id="IPR004604">
    <property type="entry name" value="DNA_recomb/repair_RecN"/>
</dbReference>
<evidence type="ECO:0000256" key="4">
    <source>
        <dbReference type="ARBA" id="ARBA00022741"/>
    </source>
</evidence>
<dbReference type="PIRSF" id="PIRSF003128">
    <property type="entry name" value="RecN"/>
    <property type="match status" value="1"/>
</dbReference>
<evidence type="ECO:0000256" key="5">
    <source>
        <dbReference type="ARBA" id="ARBA00022763"/>
    </source>
</evidence>
<dbReference type="GO" id="GO:0005524">
    <property type="term" value="F:ATP binding"/>
    <property type="evidence" value="ECO:0007669"/>
    <property type="project" value="UniProtKB-KW"/>
</dbReference>
<evidence type="ECO:0000313" key="13">
    <source>
        <dbReference type="EMBL" id="WKW15306.1"/>
    </source>
</evidence>
<proteinExistence type="inferred from homology"/>
<dbReference type="PANTHER" id="PTHR11059:SF0">
    <property type="entry name" value="DNA REPAIR PROTEIN RECN"/>
    <property type="match status" value="1"/>
</dbReference>
<feature type="compositionally biased region" description="Low complexity" evidence="10">
    <location>
        <begin position="556"/>
        <end position="567"/>
    </location>
</feature>
<dbReference type="FunFam" id="3.40.50.300:FF:000319">
    <property type="entry name" value="DNA repair protein RecN"/>
    <property type="match status" value="1"/>
</dbReference>
<evidence type="ECO:0000256" key="7">
    <source>
        <dbReference type="ARBA" id="ARBA00023204"/>
    </source>
</evidence>
<dbReference type="Pfam" id="PF02463">
    <property type="entry name" value="SMC_N"/>
    <property type="match status" value="1"/>
</dbReference>
<keyword evidence="7 9" id="KW-0234">DNA repair</keyword>
<evidence type="ECO:0000256" key="1">
    <source>
        <dbReference type="ARBA" id="ARBA00003618"/>
    </source>
</evidence>
<evidence type="ECO:0000256" key="10">
    <source>
        <dbReference type="SAM" id="MobiDB-lite"/>
    </source>
</evidence>
<protein>
    <recommendedName>
        <fullName evidence="3 9">DNA repair protein RecN</fullName>
    </recommendedName>
    <alternativeName>
        <fullName evidence="8 9">Recombination protein N</fullName>
    </alternativeName>
</protein>